<keyword evidence="12" id="KW-1185">Reference proteome</keyword>
<feature type="transmembrane region" description="Helical" evidence="8">
    <location>
        <begin position="417"/>
        <end position="439"/>
    </location>
</feature>
<evidence type="ECO:0000313" key="12">
    <source>
        <dbReference type="Proteomes" id="UP000321196"/>
    </source>
</evidence>
<evidence type="ECO:0000256" key="6">
    <source>
        <dbReference type="ARBA" id="ARBA00022989"/>
    </source>
</evidence>
<dbReference type="GO" id="GO:0005886">
    <property type="term" value="C:plasma membrane"/>
    <property type="evidence" value="ECO:0007669"/>
    <property type="project" value="UniProtKB-SubCell"/>
</dbReference>
<dbReference type="EMBL" id="VRSW01000001">
    <property type="protein sequence ID" value="TXK05770.1"/>
    <property type="molecule type" value="Genomic_DNA"/>
</dbReference>
<comment type="similarity">
    <text evidence="8">Belongs to the binding-protein-dependent transport system permease family.</text>
</comment>
<feature type="transmembrane region" description="Helical" evidence="8">
    <location>
        <begin position="224"/>
        <end position="250"/>
    </location>
</feature>
<feature type="region of interest" description="Disordered" evidence="9">
    <location>
        <begin position="1"/>
        <end position="21"/>
    </location>
</feature>
<dbReference type="GO" id="GO:0055085">
    <property type="term" value="P:transmembrane transport"/>
    <property type="evidence" value="ECO:0007669"/>
    <property type="project" value="InterPro"/>
</dbReference>
<keyword evidence="6 8" id="KW-1133">Transmembrane helix</keyword>
<evidence type="ECO:0000256" key="1">
    <source>
        <dbReference type="ARBA" id="ARBA00004429"/>
    </source>
</evidence>
<accession>A0A5C8HNQ3</accession>
<dbReference type="PROSITE" id="PS50928">
    <property type="entry name" value="ABC_TM1"/>
    <property type="match status" value="2"/>
</dbReference>
<name>A0A5C8HNQ3_9MICO</name>
<keyword evidence="7 8" id="KW-0472">Membrane</keyword>
<dbReference type="SUPFAM" id="SSF161098">
    <property type="entry name" value="MetI-like"/>
    <property type="match status" value="2"/>
</dbReference>
<evidence type="ECO:0000256" key="2">
    <source>
        <dbReference type="ARBA" id="ARBA00022448"/>
    </source>
</evidence>
<organism evidence="11 12">
    <name type="scientific">Microbacterium mitrae</name>
    <dbReference type="NCBI Taxonomy" id="664640"/>
    <lineage>
        <taxon>Bacteria</taxon>
        <taxon>Bacillati</taxon>
        <taxon>Actinomycetota</taxon>
        <taxon>Actinomycetes</taxon>
        <taxon>Micrococcales</taxon>
        <taxon>Microbacteriaceae</taxon>
        <taxon>Microbacterium</taxon>
    </lineage>
</organism>
<comment type="subcellular location">
    <subcellularLocation>
        <location evidence="1">Cell inner membrane</location>
        <topology evidence="1">Multi-pass membrane protein</topology>
    </subcellularLocation>
    <subcellularLocation>
        <location evidence="8">Cell membrane</location>
        <topology evidence="8">Multi-pass membrane protein</topology>
    </subcellularLocation>
</comment>
<keyword evidence="4" id="KW-0997">Cell inner membrane</keyword>
<dbReference type="Proteomes" id="UP000321196">
    <property type="component" value="Unassembled WGS sequence"/>
</dbReference>
<dbReference type="PANTHER" id="PTHR43357">
    <property type="entry name" value="INNER MEMBRANE ABC TRANSPORTER PERMEASE PROTEIN YDCV"/>
    <property type="match status" value="1"/>
</dbReference>
<feature type="transmembrane region" description="Helical" evidence="8">
    <location>
        <begin position="445"/>
        <end position="463"/>
    </location>
</feature>
<protein>
    <submittedName>
        <fullName evidence="11">Iron ABC transporter permease</fullName>
    </submittedName>
</protein>
<comment type="caution">
    <text evidence="11">The sequence shown here is derived from an EMBL/GenBank/DDBJ whole genome shotgun (WGS) entry which is preliminary data.</text>
</comment>
<evidence type="ECO:0000313" key="11">
    <source>
        <dbReference type="EMBL" id="TXK05770.1"/>
    </source>
</evidence>
<dbReference type="RefSeq" id="WP_147824581.1">
    <property type="nucleotide sequence ID" value="NZ_BAAARG010000001.1"/>
</dbReference>
<feature type="domain" description="ABC transmembrane type-1" evidence="10">
    <location>
        <begin position="87"/>
        <end position="290"/>
    </location>
</feature>
<feature type="domain" description="ABC transmembrane type-1" evidence="10">
    <location>
        <begin position="379"/>
        <end position="574"/>
    </location>
</feature>
<feature type="transmembrane region" description="Helical" evidence="8">
    <location>
        <begin position="30"/>
        <end position="53"/>
    </location>
</feature>
<evidence type="ECO:0000256" key="4">
    <source>
        <dbReference type="ARBA" id="ARBA00022519"/>
    </source>
</evidence>
<feature type="transmembrane region" description="Helical" evidence="8">
    <location>
        <begin position="320"/>
        <end position="347"/>
    </location>
</feature>
<evidence type="ECO:0000256" key="7">
    <source>
        <dbReference type="ARBA" id="ARBA00023136"/>
    </source>
</evidence>
<dbReference type="InterPro" id="IPR035906">
    <property type="entry name" value="MetI-like_sf"/>
</dbReference>
<dbReference type="CDD" id="cd06261">
    <property type="entry name" value="TM_PBP2"/>
    <property type="match status" value="2"/>
</dbReference>
<dbReference type="OrthoDB" id="9808619at2"/>
<feature type="compositionally biased region" description="Polar residues" evidence="9">
    <location>
        <begin position="1"/>
        <end position="14"/>
    </location>
</feature>
<dbReference type="InterPro" id="IPR000515">
    <property type="entry name" value="MetI-like"/>
</dbReference>
<dbReference type="PANTHER" id="PTHR43357:SF4">
    <property type="entry name" value="INNER MEMBRANE ABC TRANSPORTER PERMEASE PROTEIN YDCV"/>
    <property type="match status" value="1"/>
</dbReference>
<dbReference type="AlphaFoldDB" id="A0A5C8HNQ3"/>
<dbReference type="Pfam" id="PF00528">
    <property type="entry name" value="BPD_transp_1"/>
    <property type="match status" value="2"/>
</dbReference>
<feature type="transmembrane region" description="Helical" evidence="8">
    <location>
        <begin position="125"/>
        <end position="147"/>
    </location>
</feature>
<sequence length="588" mass="63742">MTTATAEHSLTNATRVAGPPKRPSWIRRRWSTVFTLALLAIVLIGYVIGPMIATARRSVSQDKAVILGFSFKAWGDFFANPTQSSAIGGSIVLSILSVIVAGVLGTAVAILLTRWEFPGRRVCQVLALLPIALPPLMGVWSFKLLFGVGGRIPYAMQEWFALDQKDFWLEGLAGVLVVHAMTMYPYFYLTVSAALANADASLEEAAESMGAGRFRVWTRVTLPLLTPALVAGSLITFMSAMSSYTAPLLFQYTDVMTQQIVIAKTNGDMRLASIISTTLAIISIVFLAIIRSYEQRKVYRTQSKGGGKRRSTVTSTPAKVVLFLIAVPTTIFLVLPILMIFVLSITAKGGWLQSVFPTGYTLEWWAQLFTGGFDFWRPVTNSLIMSVLAVGGAVLLGAGAAYVMSRMQFRGKLALDIAIMLPWALPGTVVAINLITAFASPSPFAAGQVLVGTFAILPLAYFVRFNPLIFRSTFASLSQLDPNLEDAARSLGASWWYAFRKVVLPLISRGIMAGALLAFVDGVGEFVASVLIYTPDWIPLSIAVNNANYQGNIGTGSVYGMIQVILVLIVLIITKRMESKSDTITPTM</sequence>
<keyword evidence="5 8" id="KW-0812">Transmembrane</keyword>
<feature type="transmembrane region" description="Helical" evidence="8">
    <location>
        <begin position="91"/>
        <end position="113"/>
    </location>
</feature>
<evidence type="ECO:0000256" key="5">
    <source>
        <dbReference type="ARBA" id="ARBA00022692"/>
    </source>
</evidence>
<feature type="transmembrane region" description="Helical" evidence="8">
    <location>
        <begin position="383"/>
        <end position="405"/>
    </location>
</feature>
<dbReference type="Gene3D" id="1.10.3720.10">
    <property type="entry name" value="MetI-like"/>
    <property type="match status" value="2"/>
</dbReference>
<keyword evidence="2 8" id="KW-0813">Transport</keyword>
<evidence type="ECO:0000256" key="3">
    <source>
        <dbReference type="ARBA" id="ARBA00022475"/>
    </source>
</evidence>
<evidence type="ECO:0000256" key="8">
    <source>
        <dbReference type="RuleBase" id="RU363032"/>
    </source>
</evidence>
<feature type="transmembrane region" description="Helical" evidence="8">
    <location>
        <begin position="167"/>
        <end position="187"/>
    </location>
</feature>
<feature type="transmembrane region" description="Helical" evidence="8">
    <location>
        <begin position="510"/>
        <end position="533"/>
    </location>
</feature>
<keyword evidence="3" id="KW-1003">Cell membrane</keyword>
<reference evidence="11 12" key="1">
    <citation type="submission" date="2019-08" db="EMBL/GenBank/DDBJ databases">
        <authorList>
            <person name="Dong K."/>
        </authorList>
    </citation>
    <scope>NUCLEOTIDE SEQUENCE [LARGE SCALE GENOMIC DNA]</scope>
    <source>
        <strain evidence="11 12">M4-8</strain>
    </source>
</reference>
<feature type="transmembrane region" description="Helical" evidence="8">
    <location>
        <begin position="270"/>
        <end position="290"/>
    </location>
</feature>
<evidence type="ECO:0000259" key="10">
    <source>
        <dbReference type="PROSITE" id="PS50928"/>
    </source>
</evidence>
<proteinExistence type="inferred from homology"/>
<gene>
    <name evidence="11" type="ORF">FVP60_01930</name>
</gene>
<evidence type="ECO:0000256" key="9">
    <source>
        <dbReference type="SAM" id="MobiDB-lite"/>
    </source>
</evidence>
<feature type="transmembrane region" description="Helical" evidence="8">
    <location>
        <begin position="553"/>
        <end position="573"/>
    </location>
</feature>